<evidence type="ECO:0000259" key="6">
    <source>
        <dbReference type="PROSITE" id="PS50109"/>
    </source>
</evidence>
<name>A0A0C1V333_9CYAN</name>
<evidence type="ECO:0000313" key="7">
    <source>
        <dbReference type="EMBL" id="NEV66191.1"/>
    </source>
</evidence>
<dbReference type="InterPro" id="IPR036097">
    <property type="entry name" value="HisK_dim/P_sf"/>
</dbReference>
<protein>
    <recommendedName>
        <fullName evidence="2">histidine kinase</fullName>
        <ecNumber evidence="2">2.7.13.3</ecNumber>
    </recommendedName>
</protein>
<keyword evidence="3" id="KW-0808">Transferase</keyword>
<evidence type="ECO:0000256" key="2">
    <source>
        <dbReference type="ARBA" id="ARBA00012438"/>
    </source>
</evidence>
<reference evidence="7" key="3">
    <citation type="submission" date="2020-02" db="EMBL/GenBank/DDBJ databases">
        <authorList>
            <person name="Sarangi A.N."/>
            <person name="Ghosh S."/>
            <person name="Mukherjee M."/>
            <person name="Tripathy S."/>
        </authorList>
    </citation>
    <scope>NUCLEOTIDE SEQUENCE</scope>
    <source>
        <strain evidence="7">BDU141951</strain>
    </source>
</reference>
<feature type="domain" description="Histidine kinase" evidence="6">
    <location>
        <begin position="174"/>
        <end position="303"/>
    </location>
</feature>
<keyword evidence="5" id="KW-0902">Two-component regulatory system</keyword>
<dbReference type="EC" id="2.7.13.3" evidence="2"/>
<dbReference type="InterPro" id="IPR005467">
    <property type="entry name" value="His_kinase_dom"/>
</dbReference>
<reference evidence="7" key="1">
    <citation type="submission" date="2014-11" db="EMBL/GenBank/DDBJ databases">
        <authorList>
            <person name="Malar M.C."/>
            <person name="Sen D."/>
            <person name="Tripathy S."/>
        </authorList>
    </citation>
    <scope>NUCLEOTIDE SEQUENCE</scope>
    <source>
        <strain evidence="7">BDU141951</strain>
    </source>
</reference>
<dbReference type="Pfam" id="PF00512">
    <property type="entry name" value="HisKA"/>
    <property type="match status" value="1"/>
</dbReference>
<dbReference type="PANTHER" id="PTHR43711">
    <property type="entry name" value="TWO-COMPONENT HISTIDINE KINASE"/>
    <property type="match status" value="1"/>
</dbReference>
<sequence>MTLPSLAEFIRLMPASVVTAPPSRWLADCLASQGDYLVLMDQEHAPIYGLSLSQLLQLNQTSNAALMPPVSNHLKASSAPVTETAQIDEIADELHLIEQQTPLDTVIQQVVTAPDQPWAVVDHQGRYQGMLDIPRLLANIVRSAAVAQAADAEAIAPPAPDSMASQSQTALLTYLGHELKTPLTSLLGLSSLLKMGSENLTPRQIRYTGLIQQHCRRLAAWVNTLVDLGRIESGTLRLVPQVIDLSSLWAEAYSQAALRAGLEQHTPGLSVPLALQSASPPLTLVADEVRLRQMLSCLMQTALVNRDAVPAGESRLLDIVQWDNWLGFAISGMTDRFALEHLSQAMTIRPFAAAPAAATPLSAEMGHWLEWLLVRKLAQLHQGELVMTVHHDTETVIRPTLLLPISPLPDATRSSRFLLVVAPFESDSLARLWQQANQLNYQLLITTHSQAAMEIAAHLPVAAVLVLLQSQQMREDLQTLKAGLAANNQLLIALVPPHLSAYLGELPVDRELLWPTDGLGSVLLQPPTTLPAPSRLTILYLRSEEQTASPNPKFPHVFHDFGCRVLEVDDLQQASLLKRVWRPDVAVLDPEIVDPQTYLQTLSQLSELTALPLITLTMGATQAAHAIAQLSVFPCLVAETAWNTPESAERMSAWLVQVLQVAATESTS</sequence>
<evidence type="ECO:0000256" key="5">
    <source>
        <dbReference type="ARBA" id="ARBA00023012"/>
    </source>
</evidence>
<accession>A0A0C1V333</accession>
<keyword evidence="4" id="KW-0418">Kinase</keyword>
<dbReference type="SUPFAM" id="SSF47384">
    <property type="entry name" value="Homodimeric domain of signal transducing histidine kinase"/>
    <property type="match status" value="1"/>
</dbReference>
<organism evidence="7">
    <name type="scientific">Lyngbya confervoides BDU141951</name>
    <dbReference type="NCBI Taxonomy" id="1574623"/>
    <lineage>
        <taxon>Bacteria</taxon>
        <taxon>Bacillati</taxon>
        <taxon>Cyanobacteriota</taxon>
        <taxon>Cyanophyceae</taxon>
        <taxon>Oscillatoriophycideae</taxon>
        <taxon>Oscillatoriales</taxon>
        <taxon>Microcoleaceae</taxon>
        <taxon>Lyngbya</taxon>
    </lineage>
</organism>
<evidence type="ECO:0000256" key="3">
    <source>
        <dbReference type="ARBA" id="ARBA00022679"/>
    </source>
</evidence>
<comment type="catalytic activity">
    <reaction evidence="1">
        <text>ATP + protein L-histidine = ADP + protein N-phospho-L-histidine.</text>
        <dbReference type="EC" id="2.7.13.3"/>
    </reaction>
</comment>
<dbReference type="InterPro" id="IPR050736">
    <property type="entry name" value="Sensor_HK_Regulatory"/>
</dbReference>
<reference evidence="7" key="2">
    <citation type="journal article" date="2015" name="Genome Announc.">
        <title>Draft Genome Sequence of Filamentous Marine Cyanobacterium Lyngbya confervoides Strain BDU141951.</title>
        <authorList>
            <person name="Chandrababunaidu M.M."/>
            <person name="Sen D."/>
            <person name="Tripathy S."/>
        </authorList>
    </citation>
    <scope>NUCLEOTIDE SEQUENCE</scope>
    <source>
        <strain evidence="7">BDU141951</strain>
    </source>
</reference>
<dbReference type="GO" id="GO:0000155">
    <property type="term" value="F:phosphorelay sensor kinase activity"/>
    <property type="evidence" value="ECO:0007669"/>
    <property type="project" value="InterPro"/>
</dbReference>
<dbReference type="PROSITE" id="PS50109">
    <property type="entry name" value="HIS_KIN"/>
    <property type="match status" value="1"/>
</dbReference>
<evidence type="ECO:0000256" key="4">
    <source>
        <dbReference type="ARBA" id="ARBA00022777"/>
    </source>
</evidence>
<dbReference type="InterPro" id="IPR003661">
    <property type="entry name" value="HisK_dim/P_dom"/>
</dbReference>
<dbReference type="Gene3D" id="1.10.287.130">
    <property type="match status" value="1"/>
</dbReference>
<proteinExistence type="predicted"/>
<dbReference type="EMBL" id="JTHE02000003">
    <property type="protein sequence ID" value="NEV66191.1"/>
    <property type="molecule type" value="Genomic_DNA"/>
</dbReference>
<dbReference type="AlphaFoldDB" id="A0A0C1V333"/>
<comment type="caution">
    <text evidence="7">The sequence shown here is derived from an EMBL/GenBank/DDBJ whole genome shotgun (WGS) entry which is preliminary data.</text>
</comment>
<gene>
    <name evidence="7" type="ORF">QQ91_003570</name>
</gene>
<evidence type="ECO:0000256" key="1">
    <source>
        <dbReference type="ARBA" id="ARBA00000085"/>
    </source>
</evidence>
<dbReference type="PANTHER" id="PTHR43711:SF1">
    <property type="entry name" value="HISTIDINE KINASE 1"/>
    <property type="match status" value="1"/>
</dbReference>
<dbReference type="SMART" id="SM00388">
    <property type="entry name" value="HisKA"/>
    <property type="match status" value="1"/>
</dbReference>